<evidence type="ECO:0000313" key="2">
    <source>
        <dbReference type="EMBL" id="GGB22094.1"/>
    </source>
</evidence>
<dbReference type="InterPro" id="IPR022134">
    <property type="entry name" value="DUF3667"/>
</dbReference>
<gene>
    <name evidence="2" type="ORF">GCM10011511_52440</name>
</gene>
<organism evidence="2 3">
    <name type="scientific">Puia dinghuensis</name>
    <dbReference type="NCBI Taxonomy" id="1792502"/>
    <lineage>
        <taxon>Bacteria</taxon>
        <taxon>Pseudomonadati</taxon>
        <taxon>Bacteroidota</taxon>
        <taxon>Chitinophagia</taxon>
        <taxon>Chitinophagales</taxon>
        <taxon>Chitinophagaceae</taxon>
        <taxon>Puia</taxon>
    </lineage>
</organism>
<reference evidence="2" key="1">
    <citation type="journal article" date="2014" name="Int. J. Syst. Evol. Microbiol.">
        <title>Complete genome sequence of Corynebacterium casei LMG S-19264T (=DSM 44701T), isolated from a smear-ripened cheese.</title>
        <authorList>
            <consortium name="US DOE Joint Genome Institute (JGI-PGF)"/>
            <person name="Walter F."/>
            <person name="Albersmeier A."/>
            <person name="Kalinowski J."/>
            <person name="Ruckert C."/>
        </authorList>
    </citation>
    <scope>NUCLEOTIDE SEQUENCE</scope>
    <source>
        <strain evidence="2">CGMCC 1.15448</strain>
    </source>
</reference>
<keyword evidence="1" id="KW-1133">Transmembrane helix</keyword>
<dbReference type="Proteomes" id="UP000607559">
    <property type="component" value="Unassembled WGS sequence"/>
</dbReference>
<feature type="transmembrane region" description="Helical" evidence="1">
    <location>
        <begin position="260"/>
        <end position="283"/>
    </location>
</feature>
<feature type="transmembrane region" description="Helical" evidence="1">
    <location>
        <begin position="231"/>
        <end position="254"/>
    </location>
</feature>
<keyword evidence="1" id="KW-0812">Transmembrane</keyword>
<dbReference type="AlphaFoldDB" id="A0A8J2UIT6"/>
<evidence type="ECO:0000256" key="1">
    <source>
        <dbReference type="SAM" id="Phobius"/>
    </source>
</evidence>
<name>A0A8J2UIT6_9BACT</name>
<dbReference type="EMBL" id="BMJC01000006">
    <property type="protein sequence ID" value="GGB22094.1"/>
    <property type="molecule type" value="Genomic_DNA"/>
</dbReference>
<keyword evidence="1" id="KW-0472">Membrane</keyword>
<reference evidence="2" key="2">
    <citation type="submission" date="2020-09" db="EMBL/GenBank/DDBJ databases">
        <authorList>
            <person name="Sun Q."/>
            <person name="Zhou Y."/>
        </authorList>
    </citation>
    <scope>NUCLEOTIDE SEQUENCE</scope>
    <source>
        <strain evidence="2">CGMCC 1.15448</strain>
    </source>
</reference>
<feature type="transmembrane region" description="Helical" evidence="1">
    <location>
        <begin position="200"/>
        <end position="219"/>
    </location>
</feature>
<protein>
    <recommendedName>
        <fullName evidence="4">DUF3667 domain-containing protein</fullName>
    </recommendedName>
</protein>
<accession>A0A8J2UIT6</accession>
<feature type="transmembrane region" description="Helical" evidence="1">
    <location>
        <begin position="87"/>
        <end position="104"/>
    </location>
</feature>
<dbReference type="RefSeq" id="WP_188937384.1">
    <property type="nucleotide sequence ID" value="NZ_BMJC01000006.1"/>
</dbReference>
<comment type="caution">
    <text evidence="2">The sequence shown here is derived from an EMBL/GenBank/DDBJ whole genome shotgun (WGS) entry which is preliminary data.</text>
</comment>
<sequence>MPRRHHLRHDKTCLNCGATVEERFCTRCGQENIEPTETVGHLVGHFFADITHFDSKLFITVKDLILRPGFLTREYVAGRRASYLNPIRMYIFISAMFFLAVFAGREGTDKPHDDPPQKVKPGEETLNITMRSFGMVIFDLEEYKYRNIHEYDSIQQNLPDTAKAKDKGIERWMMRHNLGVKEAHNGNGKIHLEIDIHHDIPKLMFILLPLFALYVGWFYSRKKYYYVNHAIFSVHYHSFVFLMLLVFLLLGRLIPGEWSGLLLGVISMLGAFGYLVASLRGMYGQSFWVSLGKGLAIGFIYWVTLIIAMSVLMVLTYVSL</sequence>
<dbReference type="Pfam" id="PF12412">
    <property type="entry name" value="DUF3667"/>
    <property type="match status" value="1"/>
</dbReference>
<keyword evidence="3" id="KW-1185">Reference proteome</keyword>
<proteinExistence type="predicted"/>
<feature type="transmembrane region" description="Helical" evidence="1">
    <location>
        <begin position="295"/>
        <end position="318"/>
    </location>
</feature>
<evidence type="ECO:0008006" key="4">
    <source>
        <dbReference type="Google" id="ProtNLM"/>
    </source>
</evidence>
<evidence type="ECO:0000313" key="3">
    <source>
        <dbReference type="Proteomes" id="UP000607559"/>
    </source>
</evidence>